<dbReference type="GO" id="GO:0005634">
    <property type="term" value="C:nucleus"/>
    <property type="evidence" value="ECO:0007669"/>
    <property type="project" value="UniProtKB-SubCell"/>
</dbReference>
<dbReference type="FunFam" id="3.30.160.60:FF:000202">
    <property type="entry name" value="Zinc finger protein 574"/>
    <property type="match status" value="1"/>
</dbReference>
<keyword evidence="7" id="KW-0238">DNA-binding</keyword>
<keyword evidence="3" id="KW-0677">Repeat</keyword>
<dbReference type="SMART" id="SM00355">
    <property type="entry name" value="ZnF_C2H2"/>
    <property type="match status" value="8"/>
</dbReference>
<feature type="domain" description="C2H2-type" evidence="12">
    <location>
        <begin position="239"/>
        <end position="266"/>
    </location>
</feature>
<dbReference type="STRING" id="13249.T1HSG2"/>
<keyword evidence="11" id="KW-1133">Transmembrane helix</keyword>
<evidence type="ECO:0000256" key="5">
    <source>
        <dbReference type="ARBA" id="ARBA00022833"/>
    </source>
</evidence>
<dbReference type="PROSITE" id="PS50157">
    <property type="entry name" value="ZINC_FINGER_C2H2_2"/>
    <property type="match status" value="8"/>
</dbReference>
<dbReference type="GO" id="GO:0003700">
    <property type="term" value="F:DNA-binding transcription factor activity"/>
    <property type="evidence" value="ECO:0007669"/>
    <property type="project" value="TreeGrafter"/>
</dbReference>
<dbReference type="SUPFAM" id="SSF57667">
    <property type="entry name" value="beta-beta-alpha zinc fingers"/>
    <property type="match status" value="5"/>
</dbReference>
<evidence type="ECO:0000256" key="10">
    <source>
        <dbReference type="SAM" id="MobiDB-lite"/>
    </source>
</evidence>
<feature type="compositionally biased region" description="Basic and acidic residues" evidence="10">
    <location>
        <begin position="9"/>
        <end position="25"/>
    </location>
</feature>
<keyword evidence="9" id="KW-0539">Nucleus</keyword>
<evidence type="ECO:0000256" key="2">
    <source>
        <dbReference type="ARBA" id="ARBA00022723"/>
    </source>
</evidence>
<dbReference type="InterPro" id="IPR013087">
    <property type="entry name" value="Znf_C2H2_type"/>
</dbReference>
<dbReference type="eggNOG" id="KOG1721">
    <property type="taxonomic scope" value="Eukaryota"/>
</dbReference>
<dbReference type="PANTHER" id="PTHR24390:SF159">
    <property type="entry name" value="GROWTH FACTOR INDEPENDENT 1 TRANSCRIPTIONAL REPRESSOR"/>
    <property type="match status" value="1"/>
</dbReference>
<dbReference type="AlphaFoldDB" id="T1HSG2"/>
<feature type="domain" description="C2H2-type" evidence="12">
    <location>
        <begin position="63"/>
        <end position="90"/>
    </location>
</feature>
<dbReference type="VEuPathDB" id="VectorBase:RPRC006982"/>
<dbReference type="Gene3D" id="3.30.160.60">
    <property type="entry name" value="Classic Zinc Finger"/>
    <property type="match status" value="7"/>
</dbReference>
<name>T1HSG2_RHOPR</name>
<dbReference type="GO" id="GO:0000978">
    <property type="term" value="F:RNA polymerase II cis-regulatory region sequence-specific DNA binding"/>
    <property type="evidence" value="ECO:0007669"/>
    <property type="project" value="TreeGrafter"/>
</dbReference>
<dbReference type="Pfam" id="PF00096">
    <property type="entry name" value="zf-C2H2"/>
    <property type="match status" value="6"/>
</dbReference>
<dbReference type="FunFam" id="3.30.160.60:FF:000646">
    <property type="entry name" value="Myeloid zinc finger 1"/>
    <property type="match status" value="1"/>
</dbReference>
<dbReference type="EnsemblMetazoa" id="RPRC006982-RA">
    <property type="protein sequence ID" value="RPRC006982-PA"/>
    <property type="gene ID" value="RPRC006982"/>
</dbReference>
<dbReference type="GO" id="GO:0032502">
    <property type="term" value="P:developmental process"/>
    <property type="evidence" value="ECO:0007669"/>
    <property type="project" value="UniProtKB-ARBA"/>
</dbReference>
<evidence type="ECO:0000259" key="12">
    <source>
        <dbReference type="PROSITE" id="PS50157"/>
    </source>
</evidence>
<keyword evidence="11" id="KW-0812">Transmembrane</keyword>
<dbReference type="InterPro" id="IPR036236">
    <property type="entry name" value="Znf_C2H2_sf"/>
</dbReference>
<organism evidence="13 14">
    <name type="scientific">Rhodnius prolixus</name>
    <name type="common">Triatomid bug</name>
    <dbReference type="NCBI Taxonomy" id="13249"/>
    <lineage>
        <taxon>Eukaryota</taxon>
        <taxon>Metazoa</taxon>
        <taxon>Ecdysozoa</taxon>
        <taxon>Arthropoda</taxon>
        <taxon>Hexapoda</taxon>
        <taxon>Insecta</taxon>
        <taxon>Pterygota</taxon>
        <taxon>Neoptera</taxon>
        <taxon>Paraneoptera</taxon>
        <taxon>Hemiptera</taxon>
        <taxon>Heteroptera</taxon>
        <taxon>Panheteroptera</taxon>
        <taxon>Cimicomorpha</taxon>
        <taxon>Reduviidae</taxon>
        <taxon>Triatominae</taxon>
        <taxon>Rhodnius</taxon>
    </lineage>
</organism>
<evidence type="ECO:0000256" key="7">
    <source>
        <dbReference type="ARBA" id="ARBA00023125"/>
    </source>
</evidence>
<evidence type="ECO:0000256" key="11">
    <source>
        <dbReference type="SAM" id="Phobius"/>
    </source>
</evidence>
<feature type="region of interest" description="Disordered" evidence="10">
    <location>
        <begin position="1"/>
        <end position="25"/>
    </location>
</feature>
<dbReference type="GO" id="GO:0006357">
    <property type="term" value="P:regulation of transcription by RNA polymerase II"/>
    <property type="evidence" value="ECO:0007669"/>
    <property type="project" value="TreeGrafter"/>
</dbReference>
<proteinExistence type="predicted"/>
<keyword evidence="5" id="KW-0862">Zinc</keyword>
<keyword evidence="8" id="KW-0804">Transcription</keyword>
<evidence type="ECO:0000256" key="9">
    <source>
        <dbReference type="ARBA" id="ARBA00023242"/>
    </source>
</evidence>
<accession>T1HSG2</accession>
<dbReference type="PROSITE" id="PS00028">
    <property type="entry name" value="ZINC_FINGER_C2H2_1"/>
    <property type="match status" value="7"/>
</dbReference>
<evidence type="ECO:0000313" key="13">
    <source>
        <dbReference type="EnsemblMetazoa" id="RPRC006982-PA"/>
    </source>
</evidence>
<feature type="domain" description="C2H2-type" evidence="12">
    <location>
        <begin position="91"/>
        <end position="116"/>
    </location>
</feature>
<evidence type="ECO:0000256" key="4">
    <source>
        <dbReference type="ARBA" id="ARBA00022771"/>
    </source>
</evidence>
<evidence type="ECO:0000256" key="3">
    <source>
        <dbReference type="ARBA" id="ARBA00022737"/>
    </source>
</evidence>
<feature type="domain" description="C2H2-type" evidence="12">
    <location>
        <begin position="183"/>
        <end position="210"/>
    </location>
</feature>
<reference evidence="13" key="1">
    <citation type="submission" date="2015-05" db="UniProtKB">
        <authorList>
            <consortium name="EnsemblMetazoa"/>
        </authorList>
    </citation>
    <scope>IDENTIFICATION</scope>
</reference>
<evidence type="ECO:0000256" key="1">
    <source>
        <dbReference type="ARBA" id="ARBA00004123"/>
    </source>
</evidence>
<keyword evidence="6" id="KW-0805">Transcription regulation</keyword>
<evidence type="ECO:0000256" key="6">
    <source>
        <dbReference type="ARBA" id="ARBA00023015"/>
    </source>
</evidence>
<keyword evidence="11" id="KW-0472">Membrane</keyword>
<dbReference type="GO" id="GO:0008270">
    <property type="term" value="F:zinc ion binding"/>
    <property type="evidence" value="ECO:0007669"/>
    <property type="project" value="UniProtKB-KW"/>
</dbReference>
<keyword evidence="2" id="KW-0479">Metal-binding</keyword>
<dbReference type="EMBL" id="ACPB03022084">
    <property type="status" value="NOT_ANNOTATED_CDS"/>
    <property type="molecule type" value="Genomic_DNA"/>
</dbReference>
<evidence type="ECO:0000256" key="8">
    <source>
        <dbReference type="ARBA" id="ARBA00023163"/>
    </source>
</evidence>
<keyword evidence="14" id="KW-1185">Reference proteome</keyword>
<dbReference type="OMA" id="SAYHEYC"/>
<sequence length="382" mass="44613">MNEEPSLPHLEENDMLSSDKSKNNEDCRNETNFELIQEHKKLKRKKFVLGNHIKIIQEKPSIYLCTICKHKFKWKRQSAYHEYCSTGKRPLQCKLCPKRFVTNSHLLYHLLTHSGKIFSFITSVLKNEMSFFFFFFFFFFNNVSLFLGEYPFKCSSCNKAYKQKDKLKRHEKVHSEEGVIGKQCCSVCKKVLSGTSSLKVHMRIHDPDRPFKCNQCKKGYITEYDYKRHLSKHSGVSNFVCEHCGKSFPRKFNLNAHYVIHSGFRPYECSVCNCAFKKKYELTRHEKQHEKVMVYECSLCSTKFSRKDNLLRHARNTHPGEKITIKMSPAEPNDSDQFGDEVENVPVRKSVIVSAPPSQQTFPLRQPVIQLAPSSKKQLIAL</sequence>
<protein>
    <recommendedName>
        <fullName evidence="12">C2H2-type domain-containing protein</fullName>
    </recommendedName>
</protein>
<dbReference type="InParanoid" id="T1HSG2"/>
<feature type="domain" description="C2H2-type" evidence="12">
    <location>
        <begin position="267"/>
        <end position="289"/>
    </location>
</feature>
<keyword evidence="4" id="KW-0863">Zinc-finger</keyword>
<dbReference type="HOGENOM" id="CLU_002678_2_2_1"/>
<feature type="domain" description="C2H2-type" evidence="12">
    <location>
        <begin position="211"/>
        <end position="238"/>
    </location>
</feature>
<feature type="domain" description="C2H2-type" evidence="12">
    <location>
        <begin position="295"/>
        <end position="323"/>
    </location>
</feature>
<dbReference type="FunFam" id="3.30.160.60:FF:000100">
    <property type="entry name" value="Zinc finger 45-like"/>
    <property type="match status" value="1"/>
</dbReference>
<feature type="domain" description="C2H2-type" evidence="12">
    <location>
        <begin position="152"/>
        <end position="179"/>
    </location>
</feature>
<comment type="subcellular location">
    <subcellularLocation>
        <location evidence="1">Nucleus</location>
    </subcellularLocation>
</comment>
<feature type="transmembrane region" description="Helical" evidence="11">
    <location>
        <begin position="131"/>
        <end position="152"/>
    </location>
</feature>
<evidence type="ECO:0000313" key="14">
    <source>
        <dbReference type="Proteomes" id="UP000015103"/>
    </source>
</evidence>
<dbReference type="Proteomes" id="UP000015103">
    <property type="component" value="Unassembled WGS sequence"/>
</dbReference>
<dbReference type="PANTHER" id="PTHR24390">
    <property type="entry name" value="ZINC FINGER PROTEIN"/>
    <property type="match status" value="1"/>
</dbReference>